<evidence type="ECO:0000313" key="3">
    <source>
        <dbReference type="Proteomes" id="UP000004208"/>
    </source>
</evidence>
<dbReference type="PANTHER" id="PTHR34580">
    <property type="match status" value="1"/>
</dbReference>
<dbReference type="InterPro" id="IPR051534">
    <property type="entry name" value="CBASS_pafABC_assoc_protein"/>
</dbReference>
<dbReference type="STRING" id="585529.HMPREF0291_11624"/>
<gene>
    <name evidence="2" type="ORF">HMPREF0291_11624</name>
</gene>
<dbReference type="PROSITE" id="PS52050">
    <property type="entry name" value="WYL"/>
    <property type="match status" value="1"/>
</dbReference>
<comment type="caution">
    <text evidence="2">The sequence shown here is derived from an EMBL/GenBank/DDBJ whole genome shotgun (WGS) entry which is preliminary data.</text>
</comment>
<dbReference type="Pfam" id="PF13280">
    <property type="entry name" value="WYL"/>
    <property type="match status" value="1"/>
</dbReference>
<dbReference type="RefSeq" id="WP_005290158.1">
    <property type="nucleotide sequence ID" value="NZ_CM000961.1"/>
</dbReference>
<dbReference type="PANTHER" id="PTHR34580:SF3">
    <property type="entry name" value="PROTEIN PAFB"/>
    <property type="match status" value="1"/>
</dbReference>
<evidence type="ECO:0000313" key="2">
    <source>
        <dbReference type="EMBL" id="EFK53967.1"/>
    </source>
</evidence>
<dbReference type="Proteomes" id="UP000004208">
    <property type="component" value="Unassembled WGS sequence"/>
</dbReference>
<name>D7WCT6_9CORY</name>
<feature type="domain" description="WYL" evidence="1">
    <location>
        <begin position="143"/>
        <end position="210"/>
    </location>
</feature>
<dbReference type="OrthoDB" id="3268930at2"/>
<dbReference type="EMBL" id="ACLJ02000003">
    <property type="protein sequence ID" value="EFK53967.1"/>
    <property type="molecule type" value="Genomic_DNA"/>
</dbReference>
<proteinExistence type="predicted"/>
<dbReference type="HOGENOM" id="CLU_041141_3_0_11"/>
<evidence type="ECO:0000259" key="1">
    <source>
        <dbReference type="Pfam" id="PF13280"/>
    </source>
</evidence>
<dbReference type="eggNOG" id="COG2378">
    <property type="taxonomic scope" value="Bacteria"/>
</dbReference>
<organism evidence="2 3">
    <name type="scientific">Corynebacterium genitalium ATCC 33030</name>
    <dbReference type="NCBI Taxonomy" id="585529"/>
    <lineage>
        <taxon>Bacteria</taxon>
        <taxon>Bacillati</taxon>
        <taxon>Actinomycetota</taxon>
        <taxon>Actinomycetes</taxon>
        <taxon>Mycobacteriales</taxon>
        <taxon>Corynebacteriaceae</taxon>
        <taxon>Corynebacterium</taxon>
    </lineage>
</organism>
<reference evidence="2" key="1">
    <citation type="submission" date="2010-06" db="EMBL/GenBank/DDBJ databases">
        <authorList>
            <person name="Muzny D."/>
            <person name="Qin X."/>
            <person name="Buhay C."/>
            <person name="Dugan-Rocha S."/>
            <person name="Ding Y."/>
            <person name="Chen G."/>
            <person name="Hawes A."/>
            <person name="Holder M."/>
            <person name="Jhangiani S."/>
            <person name="Johnson A."/>
            <person name="Khan Z."/>
            <person name="Li Z."/>
            <person name="Liu W."/>
            <person name="Liu X."/>
            <person name="Perez L."/>
            <person name="Shen H."/>
            <person name="Wang Q."/>
            <person name="Watt J."/>
            <person name="Xi L."/>
            <person name="Xin Y."/>
            <person name="Zhou J."/>
            <person name="Deng J."/>
            <person name="Jiang H."/>
            <person name="Liu Y."/>
            <person name="Qu J."/>
            <person name="Song X.-Z."/>
            <person name="Zhang L."/>
            <person name="Villasana D."/>
            <person name="Johnson A."/>
            <person name="Liu J."/>
            <person name="Liyanage D."/>
            <person name="Lorensuhewa L."/>
            <person name="Robinson T."/>
            <person name="Song A."/>
            <person name="Song B.-B."/>
            <person name="Dinh H."/>
            <person name="Thornton R."/>
            <person name="Coyle M."/>
            <person name="Francisco L."/>
            <person name="Jackson L."/>
            <person name="Javaid M."/>
            <person name="Korchina V."/>
            <person name="Kovar C."/>
            <person name="Mata R."/>
            <person name="Mathew T."/>
            <person name="Ngo R."/>
            <person name="Nguyen L."/>
            <person name="Nguyen N."/>
            <person name="Okwuonu G."/>
            <person name="Ongeri F."/>
            <person name="Pham C."/>
            <person name="Simmons D."/>
            <person name="Wilczek-Boney K."/>
            <person name="Hale W."/>
            <person name="Jakkamsetti A."/>
            <person name="Pham P."/>
            <person name="Ruth R."/>
            <person name="San Lucas F."/>
            <person name="Warren J."/>
            <person name="Zhang J."/>
            <person name="Zhao Z."/>
            <person name="Zhou C."/>
            <person name="Zhu D."/>
            <person name="Lee S."/>
            <person name="Bess C."/>
            <person name="Blankenburg K."/>
            <person name="Forbes L."/>
            <person name="Fu Q."/>
            <person name="Gubbala S."/>
            <person name="Hirani K."/>
            <person name="Jayaseelan J.C."/>
            <person name="Lara F."/>
            <person name="Munidasa M."/>
            <person name="Palculict T."/>
            <person name="Patil S."/>
            <person name="Pu L.-L."/>
            <person name="Saada N."/>
            <person name="Tang L."/>
            <person name="Weissenberger G."/>
            <person name="Zhu Y."/>
            <person name="Hemphill L."/>
            <person name="Shang Y."/>
            <person name="Youmans B."/>
            <person name="Ayvaz T."/>
            <person name="Ross M."/>
            <person name="Santibanez J."/>
            <person name="Aqrawi P."/>
            <person name="Gross S."/>
            <person name="Joshi V."/>
            <person name="Fowler G."/>
            <person name="Nazareth L."/>
            <person name="Reid J."/>
            <person name="Worley K."/>
            <person name="Petrosino J."/>
            <person name="Highlander S."/>
            <person name="Gibbs R."/>
        </authorList>
    </citation>
    <scope>NUCLEOTIDE SEQUENCE [LARGE SCALE GENOMIC DNA]</scope>
    <source>
        <strain evidence="2">ATCC 33030</strain>
    </source>
</reference>
<sequence length="314" mass="34642">MANDARVIQRLTNLTFALLGSNKPRDIEWIRTHVDGYEDKTDTAMARILKRDVQSLRRAGVPARSENGLVWVNKDSYELPPISFTEEEAYVLGLAGDLGTSGSLGAFARSGWTKIAAGGATRAFDDAPISALDNDISRLDTDVVAAVTACVRSRTRMRFTYQPSPTAPPQTRTMDPWGLIALNNRAYVVGYDVEREAERSFRAVRVSEVRKVRDVPAGDFHLPDRPVQQIVEDSLRGPTVKEAVVRVDPGTAGELVAKATDLGDNRFRLVDVERDWLVRTTASFAPHAVVELPGDVREDVVKLLSATQEAQNER</sequence>
<protein>
    <recommendedName>
        <fullName evidence="1">WYL domain-containing protein</fullName>
    </recommendedName>
</protein>
<dbReference type="AlphaFoldDB" id="D7WCT6"/>
<accession>D7WCT6</accession>
<dbReference type="InterPro" id="IPR026881">
    <property type="entry name" value="WYL_dom"/>
</dbReference>
<keyword evidence="3" id="KW-1185">Reference proteome</keyword>